<feature type="transmembrane region" description="Helical" evidence="1">
    <location>
        <begin position="36"/>
        <end position="57"/>
    </location>
</feature>
<protein>
    <recommendedName>
        <fullName evidence="4">TonB-like protein</fullName>
    </recommendedName>
</protein>
<keyword evidence="1" id="KW-0472">Membrane</keyword>
<gene>
    <name evidence="2" type="ORF">EV199_4459</name>
</gene>
<dbReference type="Proteomes" id="UP000293874">
    <property type="component" value="Unassembled WGS sequence"/>
</dbReference>
<evidence type="ECO:0000313" key="3">
    <source>
        <dbReference type="Proteomes" id="UP000293874"/>
    </source>
</evidence>
<keyword evidence="1" id="KW-1133">Transmembrane helix</keyword>
<organism evidence="2 3">
    <name type="scientific">Pseudobacter ginsenosidimutans</name>
    <dbReference type="NCBI Taxonomy" id="661488"/>
    <lineage>
        <taxon>Bacteria</taxon>
        <taxon>Pseudomonadati</taxon>
        <taxon>Bacteroidota</taxon>
        <taxon>Chitinophagia</taxon>
        <taxon>Chitinophagales</taxon>
        <taxon>Chitinophagaceae</taxon>
        <taxon>Pseudobacter</taxon>
    </lineage>
</organism>
<proteinExistence type="predicted"/>
<comment type="caution">
    <text evidence="2">The sequence shown here is derived from an EMBL/GenBank/DDBJ whole genome shotgun (WGS) entry which is preliminary data.</text>
</comment>
<dbReference type="AlphaFoldDB" id="A0A4Q7MVB2"/>
<name>A0A4Q7MVB2_9BACT</name>
<keyword evidence="1" id="KW-0812">Transmembrane</keyword>
<evidence type="ECO:0000313" key="2">
    <source>
        <dbReference type="EMBL" id="RZS72538.1"/>
    </source>
</evidence>
<dbReference type="Gene3D" id="3.30.1150.10">
    <property type="match status" value="1"/>
</dbReference>
<keyword evidence="3" id="KW-1185">Reference proteome</keyword>
<dbReference type="EMBL" id="SGXA01000002">
    <property type="protein sequence ID" value="RZS72538.1"/>
    <property type="molecule type" value="Genomic_DNA"/>
</dbReference>
<reference evidence="2 3" key="1">
    <citation type="submission" date="2019-02" db="EMBL/GenBank/DDBJ databases">
        <title>Genomic Encyclopedia of Type Strains, Phase IV (KMG-IV): sequencing the most valuable type-strain genomes for metagenomic binning, comparative biology and taxonomic classification.</title>
        <authorList>
            <person name="Goeker M."/>
        </authorList>
    </citation>
    <scope>NUCLEOTIDE SEQUENCE [LARGE SCALE GENOMIC DNA]</scope>
    <source>
        <strain evidence="2 3">DSM 18116</strain>
    </source>
</reference>
<evidence type="ECO:0000256" key="1">
    <source>
        <dbReference type="SAM" id="Phobius"/>
    </source>
</evidence>
<accession>A0A4Q7MVB2</accession>
<evidence type="ECO:0008006" key="4">
    <source>
        <dbReference type="Google" id="ProtNLM"/>
    </source>
</evidence>
<sequence length="277" mass="30733">MGAENDSQSGHLDRLFEHRNKEYGAYALRKAYNRQLIKGSVGMCLVVVLCMGGYYWWGGRDVLGRNKENVDDLITCSLTLIKLDTATEGETIKPGPAWGNSGYAVPVIAPDSIMDKDQAGAEDPPVPIFKDEIPGIIICPLPLEPPPEEFGTDAASLTDSVEHDLYFGPCIETLPQYPGGREAMLRFIDSALGFPGLVAEMDSVMEEMEKVIVLSQFRIEVDGQLSDIRFPVPVIEPYQTNVRRVLEAMPKWIPGKRNGKPFPMVVKLPIHFLLVEE</sequence>